<feature type="transmembrane region" description="Helical" evidence="11">
    <location>
        <begin position="204"/>
        <end position="222"/>
    </location>
</feature>
<dbReference type="VEuPathDB" id="TriTrypDB:BCY84_18795"/>
<dbReference type="VEuPathDB" id="TriTrypDB:C3747_150g56"/>
<evidence type="ECO:0000256" key="4">
    <source>
        <dbReference type="ARBA" id="ARBA00022502"/>
    </source>
</evidence>
<dbReference type="VEuPathDB" id="TriTrypDB:Tc_MARK_4935"/>
<feature type="transmembrane region" description="Helical" evidence="11">
    <location>
        <begin position="349"/>
        <end position="365"/>
    </location>
</feature>
<protein>
    <recommendedName>
        <fullName evidence="11">GPI mannosyltransferase 2</fullName>
        <ecNumber evidence="11">2.4.1.-</ecNumber>
    </recommendedName>
</protein>
<feature type="transmembrane region" description="Helical" evidence="11">
    <location>
        <begin position="21"/>
        <end position="47"/>
    </location>
</feature>
<feature type="transmembrane region" description="Helical" evidence="11">
    <location>
        <begin position="124"/>
        <end position="148"/>
    </location>
</feature>
<evidence type="ECO:0000256" key="3">
    <source>
        <dbReference type="ARBA" id="ARBA00008698"/>
    </source>
</evidence>
<evidence type="ECO:0000256" key="7">
    <source>
        <dbReference type="ARBA" id="ARBA00022692"/>
    </source>
</evidence>
<dbReference type="VEuPathDB" id="TriTrypDB:TcCLB.503521.89"/>
<organism evidence="13 14">
    <name type="scientific">Trypanosoma cruzi</name>
    <dbReference type="NCBI Taxonomy" id="5693"/>
    <lineage>
        <taxon>Eukaryota</taxon>
        <taxon>Discoba</taxon>
        <taxon>Euglenozoa</taxon>
        <taxon>Kinetoplastea</taxon>
        <taxon>Metakinetoplastina</taxon>
        <taxon>Trypanosomatida</taxon>
        <taxon>Trypanosomatidae</taxon>
        <taxon>Trypanosoma</taxon>
        <taxon>Schizotrypanum</taxon>
    </lineage>
</organism>
<dbReference type="Pfam" id="PF04188">
    <property type="entry name" value="Mannosyl_trans2"/>
    <property type="match status" value="2"/>
</dbReference>
<evidence type="ECO:0000256" key="1">
    <source>
        <dbReference type="ARBA" id="ARBA00004477"/>
    </source>
</evidence>
<feature type="transmembrane region" description="Helical" evidence="11">
    <location>
        <begin position="386"/>
        <end position="406"/>
    </location>
</feature>
<dbReference type="VEuPathDB" id="TriTrypDB:TcG_03251"/>
<dbReference type="VEuPathDB" id="TriTrypDB:TCDM_02408"/>
<dbReference type="VEuPathDB" id="TriTrypDB:TcBrA4_0083890"/>
<dbReference type="EC" id="2.4.1.-" evidence="11"/>
<dbReference type="VEuPathDB" id="TriTrypDB:C4B63_4g223"/>
<feature type="transmembrane region" description="Helical" evidence="11">
    <location>
        <begin position="250"/>
        <end position="268"/>
    </location>
</feature>
<dbReference type="AlphaFoldDB" id="A0A2V2VYZ3"/>
<dbReference type="VEuPathDB" id="TriTrypDB:TcCL_NonESM01304"/>
<name>A0A2V2VYZ3_TRYCR</name>
<feature type="transmembrane region" description="Helical" evidence="11">
    <location>
        <begin position="314"/>
        <end position="337"/>
    </location>
</feature>
<dbReference type="Proteomes" id="UP000246121">
    <property type="component" value="Unassembled WGS sequence"/>
</dbReference>
<dbReference type="GO" id="GO:0004376">
    <property type="term" value="F:GPI mannosyltransferase activity"/>
    <property type="evidence" value="ECO:0007669"/>
    <property type="project" value="InterPro"/>
</dbReference>
<comment type="caution">
    <text evidence="13">The sequence shown here is derived from an EMBL/GenBank/DDBJ whole genome shotgun (WGS) entry which is preliminary data.</text>
</comment>
<reference evidence="13 14" key="1">
    <citation type="journal article" date="2018" name="Microb. Genom.">
        <title>Expanding an expanded genome: long-read sequencing of Trypanosoma cruzi.</title>
        <authorList>
            <person name="Berna L."/>
            <person name="Rodriguez M."/>
            <person name="Chiribao M.L."/>
            <person name="Parodi-Talice A."/>
            <person name="Pita S."/>
            <person name="Rijo G."/>
            <person name="Alvarez-Valin F."/>
            <person name="Robello C."/>
        </authorList>
    </citation>
    <scope>NUCLEOTIDE SEQUENCE [LARGE SCALE GENOMIC DNA]</scope>
    <source>
        <strain evidence="13 14">Dm28c</strain>
    </source>
</reference>
<feature type="transmembrane region" description="Helical" evidence="11">
    <location>
        <begin position="274"/>
        <end position="294"/>
    </location>
</feature>
<sequence length="529" mass="60517">MERMKLQTQRRDVLLRLASSSGTTLFFLVCGTRMLVLLAMLVSYAVLPKLLDTELLFDTSGMLQNDTSGQWGFLDFPRNWDGVHYFHIAKYGYSHENTCAFFPLLPSLVRIISWLNNFCLSTPLAVFPISFQVALLNVALGGASAIFLRRITVLTLLRSTVTGRMAAVGGTWLDELPPPPTPRHYSQKENDTDKDVKKTLRREVGAVLLMWMMSPTAVFTVVVYTESVFSFLTFVGLYLLLFSPKAGSRIVTIAAEAGAVLCFTLAGWTRSNAFLYAGFLLYPIFLQIFLFNTYRRRYRQYHGDIKALSRWPSFLRCAVVLLELMVICVPYLSMTYFCFGRFVPQWDPTSRMAIGGRFFSFYGWIQKRYWNVGFLTSYRLKNIPNVFISAPIVFFTVRGFWLFYVIPAFEGATSTASKESNGCGGVSRKRKNGLKKNRCFYFSFFCRIIEALVQSSNMVYLAILICIGVTMVHVNVVNRFIMSSPALYWIWARQIVWDPWGGSTIVMFRIFLMWTFIGVLFFPNGMPWT</sequence>
<gene>
    <name evidence="13" type="ORF">C4B63_4g223</name>
</gene>
<dbReference type="VEuPathDB" id="TriTrypDB:TCSYLVIO_006224"/>
<evidence type="ECO:0000256" key="11">
    <source>
        <dbReference type="RuleBase" id="RU363112"/>
    </source>
</evidence>
<evidence type="ECO:0000256" key="10">
    <source>
        <dbReference type="ARBA" id="ARBA00023136"/>
    </source>
</evidence>
<evidence type="ECO:0000256" key="5">
    <source>
        <dbReference type="ARBA" id="ARBA00022676"/>
    </source>
</evidence>
<dbReference type="EMBL" id="PRFA01000004">
    <property type="protein sequence ID" value="PWV01610.1"/>
    <property type="molecule type" value="Genomic_DNA"/>
</dbReference>
<evidence type="ECO:0000256" key="8">
    <source>
        <dbReference type="ARBA" id="ARBA00022824"/>
    </source>
</evidence>
<dbReference type="PANTHER" id="PTHR12468:SF2">
    <property type="entry name" value="GPI MANNOSYLTRANSFERASE 2"/>
    <property type="match status" value="1"/>
</dbReference>
<evidence type="ECO:0000256" key="12">
    <source>
        <dbReference type="SAM" id="MobiDB-lite"/>
    </source>
</evidence>
<keyword evidence="10 11" id="KW-0472">Membrane</keyword>
<comment type="similarity">
    <text evidence="3 11">Belongs to the PIGV family.</text>
</comment>
<accession>A0A2V2VYZ3</accession>
<dbReference type="GO" id="GO:0031501">
    <property type="term" value="C:mannosyltransferase complex"/>
    <property type="evidence" value="ECO:0007669"/>
    <property type="project" value="TreeGrafter"/>
</dbReference>
<feature type="region of interest" description="Disordered" evidence="12">
    <location>
        <begin position="174"/>
        <end position="194"/>
    </location>
</feature>
<dbReference type="GO" id="GO:0006506">
    <property type="term" value="P:GPI anchor biosynthetic process"/>
    <property type="evidence" value="ECO:0007669"/>
    <property type="project" value="UniProtKB-UniPathway"/>
</dbReference>
<keyword evidence="7 11" id="KW-0812">Transmembrane</keyword>
<dbReference type="PANTHER" id="PTHR12468">
    <property type="entry name" value="GPI MANNOSYLTRANSFERASE 2"/>
    <property type="match status" value="1"/>
</dbReference>
<dbReference type="VEuPathDB" id="TriTrypDB:ECC02_001103"/>
<keyword evidence="6 11" id="KW-0808">Transferase</keyword>
<dbReference type="GO" id="GO:0005789">
    <property type="term" value="C:endoplasmic reticulum membrane"/>
    <property type="evidence" value="ECO:0007669"/>
    <property type="project" value="UniProtKB-SubCell"/>
</dbReference>
<evidence type="ECO:0000256" key="6">
    <source>
        <dbReference type="ARBA" id="ARBA00022679"/>
    </source>
</evidence>
<keyword evidence="9 11" id="KW-1133">Transmembrane helix</keyword>
<dbReference type="UniPathway" id="UPA00196"/>
<feature type="transmembrane region" description="Helical" evidence="11">
    <location>
        <begin position="499"/>
        <end position="522"/>
    </location>
</feature>
<evidence type="ECO:0000313" key="13">
    <source>
        <dbReference type="EMBL" id="PWV01610.1"/>
    </source>
</evidence>
<keyword evidence="4 11" id="KW-0337">GPI-anchor biosynthesis</keyword>
<proteinExistence type="inferred from homology"/>
<feature type="transmembrane region" description="Helical" evidence="11">
    <location>
        <begin position="228"/>
        <end position="243"/>
    </location>
</feature>
<evidence type="ECO:0000313" key="14">
    <source>
        <dbReference type="Proteomes" id="UP000246121"/>
    </source>
</evidence>
<evidence type="ECO:0000256" key="9">
    <source>
        <dbReference type="ARBA" id="ARBA00022989"/>
    </source>
</evidence>
<feature type="transmembrane region" description="Helical" evidence="11">
    <location>
        <begin position="458"/>
        <end position="478"/>
    </location>
</feature>
<comment type="caution">
    <text evidence="11">Lacks conserved residue(s) required for the propagation of feature annotation.</text>
</comment>
<dbReference type="InterPro" id="IPR007315">
    <property type="entry name" value="PIG-V/Gpi18"/>
</dbReference>
<keyword evidence="8 11" id="KW-0256">Endoplasmic reticulum</keyword>
<evidence type="ECO:0000256" key="2">
    <source>
        <dbReference type="ARBA" id="ARBA00004687"/>
    </source>
</evidence>
<comment type="subcellular location">
    <subcellularLocation>
        <location evidence="1 11">Endoplasmic reticulum membrane</location>
        <topology evidence="1 11">Multi-pass membrane protein</topology>
    </subcellularLocation>
</comment>
<dbReference type="GO" id="GO:0000009">
    <property type="term" value="F:alpha-1,6-mannosyltransferase activity"/>
    <property type="evidence" value="ECO:0007669"/>
    <property type="project" value="InterPro"/>
</dbReference>
<comment type="pathway">
    <text evidence="2 11">Glycolipid biosynthesis; glycosylphosphatidylinositol-anchor biosynthesis.</text>
</comment>
<comment type="function">
    <text evidence="11">Mannosyltransferase involved in glycosylphosphatidylinositol-anchor biosynthesis.</text>
</comment>
<keyword evidence="5 11" id="KW-0328">Glycosyltransferase</keyword>